<dbReference type="Gene3D" id="3.20.20.150">
    <property type="entry name" value="Divalent-metal-dependent TIM barrel enzymes"/>
    <property type="match status" value="1"/>
</dbReference>
<dbReference type="InterPro" id="IPR050337">
    <property type="entry name" value="L-rhamnose_isomerase"/>
</dbReference>
<evidence type="ECO:0000256" key="3">
    <source>
        <dbReference type="ARBA" id="ARBA00023211"/>
    </source>
</evidence>
<feature type="binding site" evidence="6">
    <location>
        <position position="288"/>
    </location>
    <ligand>
        <name>Mn(2+)</name>
        <dbReference type="ChEBI" id="CHEBI:29035"/>
    </ligand>
</feature>
<evidence type="ECO:0000256" key="2">
    <source>
        <dbReference type="ARBA" id="ARBA00022723"/>
    </source>
</evidence>
<dbReference type="InterPro" id="IPR036237">
    <property type="entry name" value="Xyl_isomerase-like_sf"/>
</dbReference>
<keyword evidence="5 6" id="KW-0684">Rhamnose metabolism</keyword>
<dbReference type="EC" id="5.3.1.14" evidence="6 7"/>
<dbReference type="GO" id="GO:0008740">
    <property type="term" value="F:L-rhamnose isomerase activity"/>
    <property type="evidence" value="ECO:0007669"/>
    <property type="project" value="UniProtKB-EC"/>
</dbReference>
<comment type="subcellular location">
    <subcellularLocation>
        <location evidence="6">Cytoplasm</location>
    </subcellularLocation>
</comment>
<dbReference type="SUPFAM" id="SSF51658">
    <property type="entry name" value="Xylose isomerase-like"/>
    <property type="match status" value="1"/>
</dbReference>
<evidence type="ECO:0000256" key="1">
    <source>
        <dbReference type="ARBA" id="ARBA00022490"/>
    </source>
</evidence>
<dbReference type="PANTHER" id="PTHR30268:SF0">
    <property type="entry name" value="L-RHAMNOSE ISOMERASE"/>
    <property type="match status" value="1"/>
</dbReference>
<comment type="cofactor">
    <cofactor evidence="6">
        <name>Mn(2+)</name>
        <dbReference type="ChEBI" id="CHEBI:29035"/>
    </cofactor>
    <text evidence="6">Binds 1 Mn(2+) ion per subunit.</text>
</comment>
<evidence type="ECO:0000256" key="4">
    <source>
        <dbReference type="ARBA" id="ARBA00023235"/>
    </source>
</evidence>
<keyword evidence="4 6" id="KW-0413">Isomerase</keyword>
<organism evidence="8 9">
    <name type="scientific">Coraliomargarita algicola</name>
    <dbReference type="NCBI Taxonomy" id="3092156"/>
    <lineage>
        <taxon>Bacteria</taxon>
        <taxon>Pseudomonadati</taxon>
        <taxon>Verrucomicrobiota</taxon>
        <taxon>Opitutia</taxon>
        <taxon>Puniceicoccales</taxon>
        <taxon>Coraliomargaritaceae</taxon>
        <taxon>Coraliomargarita</taxon>
    </lineage>
</organism>
<feature type="binding site" evidence="6">
    <location>
        <position position="290"/>
    </location>
    <ligand>
        <name>Mn(2+)</name>
        <dbReference type="ChEBI" id="CHEBI:29035"/>
    </ligand>
</feature>
<dbReference type="NCBIfam" id="NF002203">
    <property type="entry name" value="PRK01076.1"/>
    <property type="match status" value="1"/>
</dbReference>
<dbReference type="HAMAP" id="MF_00541">
    <property type="entry name" value="RhaA"/>
    <property type="match status" value="1"/>
</dbReference>
<dbReference type="Proteomes" id="UP001324993">
    <property type="component" value="Chromosome"/>
</dbReference>
<keyword evidence="1 6" id="KW-0963">Cytoplasm</keyword>
<evidence type="ECO:0000256" key="6">
    <source>
        <dbReference type="HAMAP-Rule" id="MF_00541"/>
    </source>
</evidence>
<evidence type="ECO:0000313" key="9">
    <source>
        <dbReference type="Proteomes" id="UP001324993"/>
    </source>
</evidence>
<feature type="binding site" evidence="6">
    <location>
        <position position="256"/>
    </location>
    <ligand>
        <name>Mn(2+)</name>
        <dbReference type="ChEBI" id="CHEBI:29035"/>
    </ligand>
</feature>
<dbReference type="PANTHER" id="PTHR30268">
    <property type="entry name" value="L-RHAMNOSE ISOMERASE"/>
    <property type="match status" value="1"/>
</dbReference>
<evidence type="ECO:0000256" key="7">
    <source>
        <dbReference type="NCBIfam" id="TIGR01748"/>
    </source>
</evidence>
<accession>A0ABZ0RFF9</accession>
<keyword evidence="9" id="KW-1185">Reference proteome</keyword>
<comment type="function">
    <text evidence="6">Catalyzes the interconversion of L-rhamnose and L-rhamnulose.</text>
</comment>
<dbReference type="EMBL" id="CP138858">
    <property type="protein sequence ID" value="WPJ94920.1"/>
    <property type="molecule type" value="Genomic_DNA"/>
</dbReference>
<keyword evidence="3 6" id="KW-0464">Manganese</keyword>
<proteinExistence type="inferred from homology"/>
<sequence>MYQEAKEMYASIGVDVEQALTALASTPISLHCWQGDDVVGFESGAGALGSGLAVTGNYPGKARSIDELRQDLEQVLSLLPGKHRLNLHAIYGDFGGQKIDRDAIELAHFQTWIDWAQAQGIGMDFNPSNFSHAKADDGFTLSHPDAGIRDFWIEHCKRSRAIAAEMGKQLGSAAVTNVWVPDGMKDLPADRQGFRQRLSDSLDAVFADKLDAAHNIDAVECKLFGIGSESFVVGSHEFYMGYAQKQQTALCLDAGHFHPTESIADKISSVLMYVPELLLHVSRGVRWDSDHVVLFDDATQQIMQELVRCDALPRTHIGLDFFDASINRIAAWAIGTRAAQKSLLLALLEPRAALLEAELSGDYTTRLALLEQAKALPWSAVWAEFCQRNDVPDELGLLAKVKDYEKTVLSARN</sequence>
<name>A0ABZ0RFF9_9BACT</name>
<comment type="catalytic activity">
    <reaction evidence="6">
        <text>L-rhamnopyranose = L-rhamnulose</text>
        <dbReference type="Rhea" id="RHEA:23160"/>
        <dbReference type="ChEBI" id="CHEBI:17897"/>
        <dbReference type="ChEBI" id="CHEBI:62346"/>
        <dbReference type="EC" id="5.3.1.14"/>
    </reaction>
</comment>
<evidence type="ECO:0000313" key="8">
    <source>
        <dbReference type="EMBL" id="WPJ94920.1"/>
    </source>
</evidence>
<gene>
    <name evidence="6" type="primary">rhaA</name>
    <name evidence="8" type="ORF">SH580_15930</name>
</gene>
<comment type="pathway">
    <text evidence="6">Carbohydrate degradation; L-rhamnose degradation; glycerone phosphate from L-rhamnose: step 1/3.</text>
</comment>
<comment type="similarity">
    <text evidence="6">Belongs to the rhamnose isomerase family.</text>
</comment>
<keyword evidence="2 6" id="KW-0479">Metal-binding</keyword>
<dbReference type="NCBIfam" id="TIGR01748">
    <property type="entry name" value="rhaA"/>
    <property type="match status" value="1"/>
</dbReference>
<dbReference type="Pfam" id="PF06134">
    <property type="entry name" value="RhaA"/>
    <property type="match status" value="1"/>
</dbReference>
<dbReference type="RefSeq" id="WP_319831828.1">
    <property type="nucleotide sequence ID" value="NZ_CP138858.1"/>
</dbReference>
<protein>
    <recommendedName>
        <fullName evidence="6 7">L-rhamnose isomerase</fullName>
        <ecNumber evidence="6 7">5.3.1.14</ecNumber>
    </recommendedName>
</protein>
<evidence type="ECO:0000256" key="5">
    <source>
        <dbReference type="ARBA" id="ARBA00023308"/>
    </source>
</evidence>
<dbReference type="InterPro" id="IPR009308">
    <property type="entry name" value="Rhamnose_isomerase"/>
</dbReference>
<reference evidence="8 9" key="1">
    <citation type="submission" date="2023-11" db="EMBL/GenBank/DDBJ databases">
        <title>Coraliomargarita sp. nov., isolated from marine algae.</title>
        <authorList>
            <person name="Lee J.K."/>
            <person name="Baek J.H."/>
            <person name="Kim J.M."/>
            <person name="Choi D.G."/>
            <person name="Jeon C.O."/>
        </authorList>
    </citation>
    <scope>NUCLEOTIDE SEQUENCE [LARGE SCALE GENOMIC DNA]</scope>
    <source>
        <strain evidence="8 9">J2-16</strain>
    </source>
</reference>